<dbReference type="Proteomes" id="UP001153678">
    <property type="component" value="Unassembled WGS sequence"/>
</dbReference>
<accession>A0A9W4SB37</accession>
<evidence type="ECO:0000313" key="1">
    <source>
        <dbReference type="EMBL" id="CAI2162837.1"/>
    </source>
</evidence>
<evidence type="ECO:0000313" key="2">
    <source>
        <dbReference type="Proteomes" id="UP001153678"/>
    </source>
</evidence>
<dbReference type="AlphaFoldDB" id="A0A9W4SB37"/>
<dbReference type="SUPFAM" id="SSF52540">
    <property type="entry name" value="P-loop containing nucleoside triphosphate hydrolases"/>
    <property type="match status" value="1"/>
</dbReference>
<comment type="caution">
    <text evidence="1">The sequence shown here is derived from an EMBL/GenBank/DDBJ whole genome shotgun (WGS) entry which is preliminary data.</text>
</comment>
<dbReference type="OrthoDB" id="2319592at2759"/>
<dbReference type="EMBL" id="CAMKVN010000056">
    <property type="protein sequence ID" value="CAI2162837.1"/>
    <property type="molecule type" value="Genomic_DNA"/>
</dbReference>
<keyword evidence="2" id="KW-1185">Reference proteome</keyword>
<proteinExistence type="predicted"/>
<protein>
    <submittedName>
        <fullName evidence="1">17094_t:CDS:1</fullName>
    </submittedName>
</protein>
<dbReference type="InterPro" id="IPR027417">
    <property type="entry name" value="P-loop_NTPase"/>
</dbReference>
<organism evidence="1 2">
    <name type="scientific">Funneliformis geosporum</name>
    <dbReference type="NCBI Taxonomy" id="1117311"/>
    <lineage>
        <taxon>Eukaryota</taxon>
        <taxon>Fungi</taxon>
        <taxon>Fungi incertae sedis</taxon>
        <taxon>Mucoromycota</taxon>
        <taxon>Glomeromycotina</taxon>
        <taxon>Glomeromycetes</taxon>
        <taxon>Glomerales</taxon>
        <taxon>Glomeraceae</taxon>
        <taxon>Funneliformis</taxon>
    </lineage>
</organism>
<sequence length="493" mass="57310">MKFFEFFDEYKKRVPEATPEQINEAFKISEPRKRKLKNSVISTEGPIFHYSGRLVLPIHERDIFNIVYSGVQEEKSFVIHGLYQCGKTSFLIALEEMLRDLNVTRFDMTDVKGHINQYGTQAGFFRYLSRHLFRETVDELHFNECLDGLKDLISSDHSLPKNVTYVCVGTFKVVDLLSDDNPLGSPYNKATFLPMPFFTTEELGKLFSLYNEFFDEVFPIDIQSIIMRESFGHPASFMILLKLYHDFRTNSPIEWNRSLKENLENYLNWTHVKITRALRRMNSTDLAHVRDYTAVRNESWEVDLSNLSEIDKYLLNIGILVWPKPRKSLQIRDVKDPIFLLAHSLQNVTPATIINERVRNLHGPSEKAFQAAVYRVMNELLPISMNCLFEVRIRKHVALDLMVIQNNNNWCGYESNVEKISSAQFRDPVKQAKRYAEYFRMNIYLVNFHHDGGSTPTVVNIPEGVTLVNIKYNAECTKFTINTIDNEISVNVS</sequence>
<reference evidence="1" key="1">
    <citation type="submission" date="2022-08" db="EMBL/GenBank/DDBJ databases">
        <authorList>
            <person name="Kallberg Y."/>
            <person name="Tangrot J."/>
            <person name="Rosling A."/>
        </authorList>
    </citation>
    <scope>NUCLEOTIDE SEQUENCE</scope>
    <source>
        <strain evidence="1">Wild A</strain>
    </source>
</reference>
<name>A0A9W4SB37_9GLOM</name>
<gene>
    <name evidence="1" type="ORF">FWILDA_LOCUS765</name>
</gene>